<evidence type="ECO:0000256" key="6">
    <source>
        <dbReference type="HAMAP-Rule" id="MF_01027"/>
    </source>
</evidence>
<comment type="caution">
    <text evidence="8">The sequence shown here is derived from an EMBL/GenBank/DDBJ whole genome shotgun (WGS) entry which is preliminary data.</text>
</comment>
<dbReference type="NCBIfam" id="TIGR01343">
    <property type="entry name" value="hacA_fam"/>
    <property type="match status" value="1"/>
</dbReference>
<dbReference type="GO" id="GO:0003861">
    <property type="term" value="F:3-isopropylmalate dehydratase activity"/>
    <property type="evidence" value="ECO:0007669"/>
    <property type="project" value="UniProtKB-UniRule"/>
</dbReference>
<organism evidence="8 9">
    <name type="scientific">Calorimonas adulescens</name>
    <dbReference type="NCBI Taxonomy" id="2606906"/>
    <lineage>
        <taxon>Bacteria</taxon>
        <taxon>Bacillati</taxon>
        <taxon>Bacillota</taxon>
        <taxon>Clostridia</taxon>
        <taxon>Thermoanaerobacterales</taxon>
        <taxon>Thermoanaerobacteraceae</taxon>
        <taxon>Calorimonas</taxon>
    </lineage>
</organism>
<keyword evidence="3 6" id="KW-0408">Iron</keyword>
<feature type="binding site" evidence="6">
    <location>
        <position position="299"/>
    </location>
    <ligand>
        <name>[4Fe-4S] cluster</name>
        <dbReference type="ChEBI" id="CHEBI:49883"/>
    </ligand>
</feature>
<dbReference type="InterPro" id="IPR011826">
    <property type="entry name" value="HAcnase/IPMdehydase_lsu_prok"/>
</dbReference>
<feature type="binding site" evidence="6">
    <location>
        <position position="362"/>
    </location>
    <ligand>
        <name>[4Fe-4S] cluster</name>
        <dbReference type="ChEBI" id="CHEBI:49883"/>
    </ligand>
</feature>
<comment type="subunit">
    <text evidence="6">Heterodimer of LeuC and LeuD.</text>
</comment>
<dbReference type="InterPro" id="IPR006251">
    <property type="entry name" value="Homoacnase/IPMdehydase_lsu"/>
</dbReference>
<dbReference type="InterPro" id="IPR018136">
    <property type="entry name" value="Aconitase_4Fe-4S_BS"/>
</dbReference>
<dbReference type="CDD" id="cd01583">
    <property type="entry name" value="IPMI"/>
    <property type="match status" value="1"/>
</dbReference>
<dbReference type="InterPro" id="IPR001030">
    <property type="entry name" value="Acoase/IPM_deHydtase_lsu_aba"/>
</dbReference>
<evidence type="ECO:0000256" key="5">
    <source>
        <dbReference type="ARBA" id="ARBA00023239"/>
    </source>
</evidence>
<keyword evidence="6" id="KW-0432">Leucine biosynthesis</keyword>
<dbReference type="RefSeq" id="WP_149545667.1">
    <property type="nucleotide sequence ID" value="NZ_VTPS01000013.1"/>
</dbReference>
<feature type="binding site" evidence="6">
    <location>
        <position position="359"/>
    </location>
    <ligand>
        <name>[4Fe-4S] cluster</name>
        <dbReference type="ChEBI" id="CHEBI:49883"/>
    </ligand>
</feature>
<comment type="pathway">
    <text evidence="6">Amino-acid biosynthesis; L-leucine biosynthesis; L-leucine from 3-methyl-2-oxobutanoate: step 2/4.</text>
</comment>
<reference evidence="8 9" key="1">
    <citation type="submission" date="2019-08" db="EMBL/GenBank/DDBJ databases">
        <title>Calorimonas adulescens gen. nov., sp. nov., an anaerobic thermophilic bacterium from Sakhalin hot spring.</title>
        <authorList>
            <person name="Khomyakova M.A."/>
            <person name="Merkel A.Y."/>
            <person name="Novikov A."/>
            <person name="Bonch-Osmolovskaya E.A."/>
            <person name="Slobodkin A.I."/>
        </authorList>
    </citation>
    <scope>NUCLEOTIDE SEQUENCE [LARGE SCALE GENOMIC DNA]</scope>
    <source>
        <strain evidence="8 9">A05MB</strain>
    </source>
</reference>
<comment type="cofactor">
    <cofactor evidence="6">
        <name>[4Fe-4S] cluster</name>
        <dbReference type="ChEBI" id="CHEBI:49883"/>
    </cofactor>
    <text evidence="6">Binds 1 [4Fe-4S] cluster per subunit.</text>
</comment>
<comment type="similarity">
    <text evidence="6">Belongs to the aconitase/IPM isomerase family. LeuC type 2 subfamily.</text>
</comment>
<evidence type="ECO:0000313" key="9">
    <source>
        <dbReference type="Proteomes" id="UP000322976"/>
    </source>
</evidence>
<protein>
    <recommendedName>
        <fullName evidence="6">3-isopropylmalate dehydratase large subunit</fullName>
        <ecNumber evidence="6">4.2.1.33</ecNumber>
    </recommendedName>
    <alternativeName>
        <fullName evidence="6">Alpha-IPM isomerase</fullName>
        <shortName evidence="6">IPMI</shortName>
    </alternativeName>
    <alternativeName>
        <fullName evidence="6">Isopropylmalate isomerase</fullName>
    </alternativeName>
</protein>
<dbReference type="SUPFAM" id="SSF53732">
    <property type="entry name" value="Aconitase iron-sulfur domain"/>
    <property type="match status" value="1"/>
</dbReference>
<evidence type="ECO:0000259" key="7">
    <source>
        <dbReference type="Pfam" id="PF00330"/>
    </source>
</evidence>
<dbReference type="EMBL" id="VTPS01000013">
    <property type="protein sequence ID" value="TZE81514.1"/>
    <property type="molecule type" value="Genomic_DNA"/>
</dbReference>
<keyword evidence="2 6" id="KW-0479">Metal-binding</keyword>
<gene>
    <name evidence="6" type="primary">leuC</name>
    <name evidence="8" type="ORF">FWJ32_09235</name>
</gene>
<dbReference type="PROSITE" id="PS00450">
    <property type="entry name" value="ACONITASE_1"/>
    <property type="match status" value="1"/>
</dbReference>
<dbReference type="InterPro" id="IPR050067">
    <property type="entry name" value="IPM_dehydratase_rel_enz"/>
</dbReference>
<dbReference type="Gene3D" id="3.30.499.10">
    <property type="entry name" value="Aconitase, domain 3"/>
    <property type="match status" value="2"/>
</dbReference>
<dbReference type="GO" id="GO:0009098">
    <property type="term" value="P:L-leucine biosynthetic process"/>
    <property type="evidence" value="ECO:0007669"/>
    <property type="project" value="UniProtKB-UniRule"/>
</dbReference>
<dbReference type="NCBIfam" id="NF001614">
    <property type="entry name" value="PRK00402.1"/>
    <property type="match status" value="1"/>
</dbReference>
<dbReference type="GO" id="GO:0051539">
    <property type="term" value="F:4 iron, 4 sulfur cluster binding"/>
    <property type="evidence" value="ECO:0007669"/>
    <property type="project" value="UniProtKB-KW"/>
</dbReference>
<dbReference type="UniPathway" id="UPA00048">
    <property type="reaction ID" value="UER00071"/>
</dbReference>
<dbReference type="AlphaFoldDB" id="A0A5D8QBJ3"/>
<dbReference type="Pfam" id="PF00330">
    <property type="entry name" value="Aconitase"/>
    <property type="match status" value="1"/>
</dbReference>
<keyword evidence="1 6" id="KW-0004">4Fe-4S</keyword>
<evidence type="ECO:0000256" key="3">
    <source>
        <dbReference type="ARBA" id="ARBA00023004"/>
    </source>
</evidence>
<evidence type="ECO:0000256" key="4">
    <source>
        <dbReference type="ARBA" id="ARBA00023014"/>
    </source>
</evidence>
<keyword evidence="9" id="KW-1185">Reference proteome</keyword>
<name>A0A5D8QBJ3_9THEO</name>
<keyword evidence="4 6" id="KW-0411">Iron-sulfur</keyword>
<dbReference type="EC" id="4.2.1.33" evidence="6"/>
<dbReference type="InterPro" id="IPR036008">
    <property type="entry name" value="Aconitase_4Fe-4S_dom"/>
</dbReference>
<accession>A0A5D8QBJ3</accession>
<dbReference type="Proteomes" id="UP000322976">
    <property type="component" value="Unassembled WGS sequence"/>
</dbReference>
<dbReference type="InterPro" id="IPR015931">
    <property type="entry name" value="Acnase/IPM_dHydase_lsu_aba_1/3"/>
</dbReference>
<dbReference type="GO" id="GO:0046872">
    <property type="term" value="F:metal ion binding"/>
    <property type="evidence" value="ECO:0007669"/>
    <property type="project" value="UniProtKB-KW"/>
</dbReference>
<evidence type="ECO:0000313" key="8">
    <source>
        <dbReference type="EMBL" id="TZE81514.1"/>
    </source>
</evidence>
<dbReference type="PANTHER" id="PTHR43822">
    <property type="entry name" value="HOMOACONITASE, MITOCHONDRIAL-RELATED"/>
    <property type="match status" value="1"/>
</dbReference>
<feature type="domain" description="Aconitase/3-isopropylmalate dehydratase large subunit alpha/beta/alpha" evidence="7">
    <location>
        <begin position="7"/>
        <end position="285"/>
    </location>
</feature>
<dbReference type="NCBIfam" id="TIGR02086">
    <property type="entry name" value="IPMI_arch"/>
    <property type="match status" value="1"/>
</dbReference>
<keyword evidence="6" id="KW-0028">Amino-acid biosynthesis</keyword>
<keyword evidence="5 6" id="KW-0456">Lyase</keyword>
<dbReference type="PRINTS" id="PR00415">
    <property type="entry name" value="ACONITASE"/>
</dbReference>
<dbReference type="InterPro" id="IPR033941">
    <property type="entry name" value="IPMI_cat"/>
</dbReference>
<sequence>MGKAITEKILSDHSEQKDFKPGDIIDVKVDFLLTNDISGPVAVQEFEKMGDGELFDNNRVAIVLDHFTPNKDVVSANVSKTMRDFAKSKGITHFYDAGYGIEHVILPKDGMVKSGDLVIGGDSHTTTYGALGAFSTGVGSTDVAGIMALGTTWLRVPEQMKFVLKGKPDKWINGKDIIVYIISKIGTDGALGKSMEITGDGVKYFDMDSRFTICNMGIEAGALNCIFNFDEITEIYEKNAGVSNYKIYKSDEDAEYDYVMEINLEELQPMVAAPHMPSNGRPVTELSDVNIDQVVIGSCTNGRIGDLRTAAQVVKGKKVSPNVRALLIPGSREVYLMALREGLIEIFTESGFTVCSPSCGPCFGGHLGILGRGERCVSTTNRNFVGRMGDKSSEVYLASPAVAAATAITGKITSPTEVA</sequence>
<proteinExistence type="inferred from homology"/>
<dbReference type="HAMAP" id="MF_01027">
    <property type="entry name" value="LeuC_type2"/>
    <property type="match status" value="1"/>
</dbReference>
<keyword evidence="6" id="KW-0100">Branched-chain amino acid biosynthesis</keyword>
<comment type="catalytic activity">
    <reaction evidence="6">
        <text>(2R,3S)-3-isopropylmalate = (2S)-2-isopropylmalate</text>
        <dbReference type="Rhea" id="RHEA:32287"/>
        <dbReference type="ChEBI" id="CHEBI:1178"/>
        <dbReference type="ChEBI" id="CHEBI:35121"/>
        <dbReference type="EC" id="4.2.1.33"/>
    </reaction>
</comment>
<dbReference type="PANTHER" id="PTHR43822:SF16">
    <property type="entry name" value="3-ISOPROPYLMALATE DEHYDRATASE LARGE SUBUNIT 2"/>
    <property type="match status" value="1"/>
</dbReference>
<evidence type="ECO:0000256" key="1">
    <source>
        <dbReference type="ARBA" id="ARBA00022485"/>
    </source>
</evidence>
<evidence type="ECO:0000256" key="2">
    <source>
        <dbReference type="ARBA" id="ARBA00022723"/>
    </source>
</evidence>
<comment type="function">
    <text evidence="6">Catalyzes the isomerization between 2-isopropylmalate and 3-isopropylmalate, via the formation of 2-isopropylmaleate.</text>
</comment>